<keyword evidence="1" id="KW-0812">Transmembrane</keyword>
<keyword evidence="1" id="KW-0472">Membrane</keyword>
<protein>
    <submittedName>
        <fullName evidence="2">Uncharacterized protein</fullName>
    </submittedName>
</protein>
<dbReference type="EMBL" id="ML210248">
    <property type="protein sequence ID" value="TFK22177.1"/>
    <property type="molecule type" value="Genomic_DNA"/>
</dbReference>
<evidence type="ECO:0000313" key="3">
    <source>
        <dbReference type="Proteomes" id="UP000307440"/>
    </source>
</evidence>
<proteinExistence type="predicted"/>
<name>A0A5C3KPU6_COPMA</name>
<accession>A0A5C3KPU6</accession>
<dbReference type="AlphaFoldDB" id="A0A5C3KPU6"/>
<dbReference type="Proteomes" id="UP000307440">
    <property type="component" value="Unassembled WGS sequence"/>
</dbReference>
<evidence type="ECO:0000313" key="2">
    <source>
        <dbReference type="EMBL" id="TFK22177.1"/>
    </source>
</evidence>
<feature type="transmembrane region" description="Helical" evidence="1">
    <location>
        <begin position="57"/>
        <end position="74"/>
    </location>
</feature>
<reference evidence="2 3" key="1">
    <citation type="journal article" date="2019" name="Nat. Ecol. Evol.">
        <title>Megaphylogeny resolves global patterns of mushroom evolution.</title>
        <authorList>
            <person name="Varga T."/>
            <person name="Krizsan K."/>
            <person name="Foldi C."/>
            <person name="Dima B."/>
            <person name="Sanchez-Garcia M."/>
            <person name="Sanchez-Ramirez S."/>
            <person name="Szollosi G.J."/>
            <person name="Szarkandi J.G."/>
            <person name="Papp V."/>
            <person name="Albert L."/>
            <person name="Andreopoulos W."/>
            <person name="Angelini C."/>
            <person name="Antonin V."/>
            <person name="Barry K.W."/>
            <person name="Bougher N.L."/>
            <person name="Buchanan P."/>
            <person name="Buyck B."/>
            <person name="Bense V."/>
            <person name="Catcheside P."/>
            <person name="Chovatia M."/>
            <person name="Cooper J."/>
            <person name="Damon W."/>
            <person name="Desjardin D."/>
            <person name="Finy P."/>
            <person name="Geml J."/>
            <person name="Haridas S."/>
            <person name="Hughes K."/>
            <person name="Justo A."/>
            <person name="Karasinski D."/>
            <person name="Kautmanova I."/>
            <person name="Kiss B."/>
            <person name="Kocsube S."/>
            <person name="Kotiranta H."/>
            <person name="LaButti K.M."/>
            <person name="Lechner B.E."/>
            <person name="Liimatainen K."/>
            <person name="Lipzen A."/>
            <person name="Lukacs Z."/>
            <person name="Mihaltcheva S."/>
            <person name="Morgado L.N."/>
            <person name="Niskanen T."/>
            <person name="Noordeloos M.E."/>
            <person name="Ohm R.A."/>
            <person name="Ortiz-Santana B."/>
            <person name="Ovrebo C."/>
            <person name="Racz N."/>
            <person name="Riley R."/>
            <person name="Savchenko A."/>
            <person name="Shiryaev A."/>
            <person name="Soop K."/>
            <person name="Spirin V."/>
            <person name="Szebenyi C."/>
            <person name="Tomsovsky M."/>
            <person name="Tulloss R.E."/>
            <person name="Uehling J."/>
            <person name="Grigoriev I.V."/>
            <person name="Vagvolgyi C."/>
            <person name="Papp T."/>
            <person name="Martin F.M."/>
            <person name="Miettinen O."/>
            <person name="Hibbett D.S."/>
            <person name="Nagy L.G."/>
        </authorList>
    </citation>
    <scope>NUCLEOTIDE SEQUENCE [LARGE SCALE GENOMIC DNA]</scope>
    <source>
        <strain evidence="2 3">CBS 121175</strain>
    </source>
</reference>
<keyword evidence="1" id="KW-1133">Transmembrane helix</keyword>
<sequence length="92" mass="10306">MFLDGSCVPEIIAESSLTHSISTGPPRKLRQWTYAVHCSMLKRWETPKSPSLSGSSFSHRLLSVAIVFLLRVVIVRHARRIRAFVKGLPGAY</sequence>
<evidence type="ECO:0000256" key="1">
    <source>
        <dbReference type="SAM" id="Phobius"/>
    </source>
</evidence>
<keyword evidence="3" id="KW-1185">Reference proteome</keyword>
<gene>
    <name evidence="2" type="ORF">FA15DRAFT_49787</name>
</gene>
<organism evidence="2 3">
    <name type="scientific">Coprinopsis marcescibilis</name>
    <name type="common">Agaric fungus</name>
    <name type="synonym">Psathyrella marcescibilis</name>
    <dbReference type="NCBI Taxonomy" id="230819"/>
    <lineage>
        <taxon>Eukaryota</taxon>
        <taxon>Fungi</taxon>
        <taxon>Dikarya</taxon>
        <taxon>Basidiomycota</taxon>
        <taxon>Agaricomycotina</taxon>
        <taxon>Agaricomycetes</taxon>
        <taxon>Agaricomycetidae</taxon>
        <taxon>Agaricales</taxon>
        <taxon>Agaricineae</taxon>
        <taxon>Psathyrellaceae</taxon>
        <taxon>Coprinopsis</taxon>
    </lineage>
</organism>